<proteinExistence type="predicted"/>
<gene>
    <name evidence="2" type="ORF">LY01_01916</name>
</gene>
<dbReference type="EMBL" id="PTJE01000003">
    <property type="protein sequence ID" value="PPK95163.1"/>
    <property type="molecule type" value="Genomic_DNA"/>
</dbReference>
<reference evidence="2 3" key="1">
    <citation type="submission" date="2018-02" db="EMBL/GenBank/DDBJ databases">
        <title>Genomic Encyclopedia of Archaeal and Bacterial Type Strains, Phase II (KMG-II): from individual species to whole genera.</title>
        <authorList>
            <person name="Goeker M."/>
        </authorList>
    </citation>
    <scope>NUCLEOTIDE SEQUENCE [LARGE SCALE GENOMIC DNA]</scope>
    <source>
        <strain evidence="2 3">DSM 16809</strain>
    </source>
</reference>
<dbReference type="Proteomes" id="UP000239002">
    <property type="component" value="Unassembled WGS sequence"/>
</dbReference>
<keyword evidence="1" id="KW-0732">Signal</keyword>
<dbReference type="AlphaFoldDB" id="A0A2S6ILQ2"/>
<evidence type="ECO:0000256" key="1">
    <source>
        <dbReference type="SAM" id="SignalP"/>
    </source>
</evidence>
<protein>
    <recommendedName>
        <fullName evidence="4">Tetratricopeptide repeat protein</fullName>
    </recommendedName>
</protein>
<evidence type="ECO:0008006" key="4">
    <source>
        <dbReference type="Google" id="ProtNLM"/>
    </source>
</evidence>
<sequence length="802" mass="93043">MMTFRLLLSKLWLLVLPVVAFGNTVNNTNGAFCGWDPAWEDNYYPIVDQFSLVSPDFHAFLNCPDSPFCSIQEEDQKSQNIAEWTAYYKGVFTEKELIDIIYKRPVGWFLDQEGFESYNDEVGDKLNKPENLFFKKYLALAKISQHASSDKSNGNGWYQGETDYYGGDAGKIDKRELLSKALELVATAPDDFMRNRAGFQAVKLSHYLQENEIAIRYFNTILKKSSTGNYMYYRAMEEMAGAAFNINNQVLAAVSYLEVYDQLPDRRYTAGVSLRFLNWNLLENSYDFKKLNENNDVKSFFKAFHGRGNVLREMENISRENVNSPYLDVLAVRWLDQMQSEVFEHTSNYYYGDDEDSAGSNAAALGFFSKDLLKNKNLKNKDLWTLILATTQLYNQENNKALATLENHKPAVGFKKHFKRLKTAISFMAIKSLDRQAIKRSYETIASDVDLHTHKPTVAAFFNHISALYNEADNPIASILTSINYDSYANDTKYDWAGVGTTHAYSWEYDSKYHYLRDDYINNFDLFISRSNPTAFEKTILKRMKAAPKDYVHDLRGTYYMRKDLLEHAVIEFKQVKSPEVFWEKGLRTEIFSASIKEYMNVPFISMSNGFHEDYSAVLGENAVIEREDLERENYKDNKIKLAETLIKLKQLAQTQPSKTADYYYMIGNAWYNMSYKGWFMNDSYYIGNNNRNELAGSSYGDDDSDESKIDDSFIMYQANDYFLKGLRAESGSRETKAAILFMLAKTNSCEDGRYDYDTNTYTFNICGQHKDYFNQLNNEYSDTEYYREVLKECSWFKNYVN</sequence>
<evidence type="ECO:0000313" key="2">
    <source>
        <dbReference type="EMBL" id="PPK95163.1"/>
    </source>
</evidence>
<keyword evidence="3" id="KW-1185">Reference proteome</keyword>
<feature type="signal peptide" evidence="1">
    <location>
        <begin position="1"/>
        <end position="20"/>
    </location>
</feature>
<dbReference type="RefSeq" id="WP_146080407.1">
    <property type="nucleotide sequence ID" value="NZ_MQVW01000024.1"/>
</dbReference>
<evidence type="ECO:0000313" key="3">
    <source>
        <dbReference type="Proteomes" id="UP000239002"/>
    </source>
</evidence>
<feature type="chain" id="PRO_5015459900" description="Tetratricopeptide repeat protein" evidence="1">
    <location>
        <begin position="21"/>
        <end position="802"/>
    </location>
</feature>
<name>A0A2S6ILQ2_9FLAO</name>
<organism evidence="2 3">
    <name type="scientific">Nonlabens xylanidelens</name>
    <dbReference type="NCBI Taxonomy" id="191564"/>
    <lineage>
        <taxon>Bacteria</taxon>
        <taxon>Pseudomonadati</taxon>
        <taxon>Bacteroidota</taxon>
        <taxon>Flavobacteriia</taxon>
        <taxon>Flavobacteriales</taxon>
        <taxon>Flavobacteriaceae</taxon>
        <taxon>Nonlabens</taxon>
    </lineage>
</organism>
<accession>A0A2S6ILQ2</accession>
<dbReference type="OrthoDB" id="605297at2"/>
<comment type="caution">
    <text evidence="2">The sequence shown here is derived from an EMBL/GenBank/DDBJ whole genome shotgun (WGS) entry which is preliminary data.</text>
</comment>